<gene>
    <name evidence="3" type="ORF">ACETWP_10355</name>
</gene>
<dbReference type="Proteomes" id="UP001575652">
    <property type="component" value="Unassembled WGS sequence"/>
</dbReference>
<dbReference type="CDD" id="cd15482">
    <property type="entry name" value="Sialidase_non-viral"/>
    <property type="match status" value="1"/>
</dbReference>
<dbReference type="EMBL" id="JBHDLJ010000007">
    <property type="protein sequence ID" value="MFB0834988.1"/>
    <property type="molecule type" value="Genomic_DNA"/>
</dbReference>
<sequence length="335" mass="32764">MNQPVPRLLRAAVVLCAAAAAIAACSASPAPTAPTPEAEAPPNGMPSAPPAMSAPAASPQAGGSPAAAPDVGGEGEGEGEGDVPVGVAVDPASISHVHAIAQGGPGGAVLLATHEGLARIEDGRLIAWGPPIDLMGFAVAPDGSYLASGHPGAGVDLPEPAGLIRSTDQGRTWTVASRGGESDFHALGAGTGTIAGFDGALRVSADGRSWDTVDIPSPPRSLAVAPEGGALLAATERGLHLSEDGGATWDELAPPEDLVLADWADERTIVGATAAGRLATSRDAGASWSLHGEELGPVAALSAEVSADGTVETVLVAGGGVVRITGAEGAVEPLL</sequence>
<feature type="region of interest" description="Disordered" evidence="1">
    <location>
        <begin position="28"/>
        <end position="86"/>
    </location>
</feature>
<accession>A0ABV4UPV4</accession>
<proteinExistence type="predicted"/>
<dbReference type="SUPFAM" id="SSF110296">
    <property type="entry name" value="Oligoxyloglucan reducing end-specific cellobiohydrolase"/>
    <property type="match status" value="1"/>
</dbReference>
<dbReference type="RefSeq" id="WP_373972162.1">
    <property type="nucleotide sequence ID" value="NZ_JBHDLJ010000007.1"/>
</dbReference>
<dbReference type="InterPro" id="IPR054817">
    <property type="entry name" value="Glycosyl_F510_1955-like"/>
</dbReference>
<feature type="signal peptide" evidence="2">
    <location>
        <begin position="1"/>
        <end position="23"/>
    </location>
</feature>
<comment type="caution">
    <text evidence="3">The sequence shown here is derived from an EMBL/GenBank/DDBJ whole genome shotgun (WGS) entry which is preliminary data.</text>
</comment>
<dbReference type="InterPro" id="IPR015943">
    <property type="entry name" value="WD40/YVTN_repeat-like_dom_sf"/>
</dbReference>
<keyword evidence="4" id="KW-1185">Reference proteome</keyword>
<evidence type="ECO:0000256" key="2">
    <source>
        <dbReference type="SAM" id="SignalP"/>
    </source>
</evidence>
<keyword evidence="2" id="KW-0732">Signal</keyword>
<dbReference type="NCBIfam" id="NF045728">
    <property type="entry name" value="glycosyl_F510_1955"/>
    <property type="match status" value="1"/>
</dbReference>
<evidence type="ECO:0000313" key="4">
    <source>
        <dbReference type="Proteomes" id="UP001575652"/>
    </source>
</evidence>
<dbReference type="Gene3D" id="2.130.10.10">
    <property type="entry name" value="YVTN repeat-like/Quinoprotein amine dehydrogenase"/>
    <property type="match status" value="1"/>
</dbReference>
<reference evidence="3 4" key="1">
    <citation type="submission" date="2024-09" db="EMBL/GenBank/DDBJ databases">
        <authorList>
            <person name="Salinas-Garcia M.A."/>
            <person name="Prieme A."/>
        </authorList>
    </citation>
    <scope>NUCLEOTIDE SEQUENCE [LARGE SCALE GENOMIC DNA]</scope>
    <source>
        <strain evidence="3 4">DSM 21081</strain>
    </source>
</reference>
<feature type="compositionally biased region" description="Low complexity" evidence="1">
    <location>
        <begin position="50"/>
        <end position="71"/>
    </location>
</feature>
<evidence type="ECO:0000313" key="3">
    <source>
        <dbReference type="EMBL" id="MFB0834988.1"/>
    </source>
</evidence>
<name>A0ABV4UPV4_9MICC</name>
<protein>
    <submittedName>
        <fullName evidence="3">F510_1955 family glycosylhydrolase</fullName>
    </submittedName>
</protein>
<evidence type="ECO:0000256" key="1">
    <source>
        <dbReference type="SAM" id="MobiDB-lite"/>
    </source>
</evidence>
<organism evidence="3 4">
    <name type="scientific">Arthrobacter halodurans</name>
    <dbReference type="NCBI Taxonomy" id="516699"/>
    <lineage>
        <taxon>Bacteria</taxon>
        <taxon>Bacillati</taxon>
        <taxon>Actinomycetota</taxon>
        <taxon>Actinomycetes</taxon>
        <taxon>Micrococcales</taxon>
        <taxon>Micrococcaceae</taxon>
        <taxon>Arthrobacter</taxon>
    </lineage>
</organism>
<dbReference type="PROSITE" id="PS51257">
    <property type="entry name" value="PROKAR_LIPOPROTEIN"/>
    <property type="match status" value="1"/>
</dbReference>
<feature type="compositionally biased region" description="Low complexity" evidence="1">
    <location>
        <begin position="28"/>
        <end position="42"/>
    </location>
</feature>
<feature type="chain" id="PRO_5045494211" evidence="2">
    <location>
        <begin position="24"/>
        <end position="335"/>
    </location>
</feature>